<reference evidence="2" key="1">
    <citation type="journal article" date="2019" name="Sci. Rep.">
        <title>Draft genome of Tanacetum cinerariifolium, the natural source of mosquito coil.</title>
        <authorList>
            <person name="Yamashiro T."/>
            <person name="Shiraishi A."/>
            <person name="Satake H."/>
            <person name="Nakayama K."/>
        </authorList>
    </citation>
    <scope>NUCLEOTIDE SEQUENCE</scope>
</reference>
<evidence type="ECO:0000313" key="2">
    <source>
        <dbReference type="EMBL" id="GFB17436.1"/>
    </source>
</evidence>
<dbReference type="EMBL" id="BKCJ010568207">
    <property type="protein sequence ID" value="GFB17436.1"/>
    <property type="molecule type" value="Genomic_DNA"/>
</dbReference>
<accession>A0A699L295</accession>
<feature type="region of interest" description="Disordered" evidence="1">
    <location>
        <begin position="14"/>
        <end position="38"/>
    </location>
</feature>
<comment type="caution">
    <text evidence="2">The sequence shown here is derived from an EMBL/GenBank/DDBJ whole genome shotgun (WGS) entry which is preliminary data.</text>
</comment>
<gene>
    <name evidence="2" type="ORF">Tci_689407</name>
</gene>
<sequence>MTMVVMPLQEVVREDHGRGDTSGGTIESGAGRGDATNGIVRVEKGWSGRGRGGRIMGLKKVGVEEVGVEELWVGDLVLKEINHDDIRQSLDHKYLQTLLDEYELIKRNAYLEKHLEEQSKQDEDNKGSLKKLIKRTLKDKDKKKHESTKMINFNQNWTTLEDTDQVTQRAVKTTLSTTWKL</sequence>
<organism evidence="2">
    <name type="scientific">Tanacetum cinerariifolium</name>
    <name type="common">Dalmatian daisy</name>
    <name type="synonym">Chrysanthemum cinerariifolium</name>
    <dbReference type="NCBI Taxonomy" id="118510"/>
    <lineage>
        <taxon>Eukaryota</taxon>
        <taxon>Viridiplantae</taxon>
        <taxon>Streptophyta</taxon>
        <taxon>Embryophyta</taxon>
        <taxon>Tracheophyta</taxon>
        <taxon>Spermatophyta</taxon>
        <taxon>Magnoliopsida</taxon>
        <taxon>eudicotyledons</taxon>
        <taxon>Gunneridae</taxon>
        <taxon>Pentapetalae</taxon>
        <taxon>asterids</taxon>
        <taxon>campanulids</taxon>
        <taxon>Asterales</taxon>
        <taxon>Asteraceae</taxon>
        <taxon>Asteroideae</taxon>
        <taxon>Anthemideae</taxon>
        <taxon>Anthemidinae</taxon>
        <taxon>Tanacetum</taxon>
    </lineage>
</organism>
<protein>
    <submittedName>
        <fullName evidence="2">Uncharacterized protein</fullName>
    </submittedName>
</protein>
<dbReference type="AlphaFoldDB" id="A0A699L295"/>
<proteinExistence type="predicted"/>
<name>A0A699L295_TANCI</name>
<evidence type="ECO:0000256" key="1">
    <source>
        <dbReference type="SAM" id="MobiDB-lite"/>
    </source>
</evidence>